<name>A0ABN9V8W9_9DINO</name>
<accession>A0ABN9V8W9</accession>
<dbReference type="PANTHER" id="PTHR48148">
    <property type="entry name" value="KERATINOCYTE PROLINE-RICH PROTEIN"/>
    <property type="match status" value="1"/>
</dbReference>
<evidence type="ECO:0000256" key="1">
    <source>
        <dbReference type="SAM" id="MobiDB-lite"/>
    </source>
</evidence>
<feature type="compositionally biased region" description="Basic and acidic residues" evidence="1">
    <location>
        <begin position="462"/>
        <end position="483"/>
    </location>
</feature>
<protein>
    <submittedName>
        <fullName evidence="2">Uncharacterized protein</fullName>
    </submittedName>
</protein>
<dbReference type="EMBL" id="CAUYUJ010016846">
    <property type="protein sequence ID" value="CAK0869409.1"/>
    <property type="molecule type" value="Genomic_DNA"/>
</dbReference>
<reference evidence="2" key="1">
    <citation type="submission" date="2023-10" db="EMBL/GenBank/DDBJ databases">
        <authorList>
            <person name="Chen Y."/>
            <person name="Shah S."/>
            <person name="Dougan E. K."/>
            <person name="Thang M."/>
            <person name="Chan C."/>
        </authorList>
    </citation>
    <scope>NUCLEOTIDE SEQUENCE [LARGE SCALE GENOMIC DNA]</scope>
</reference>
<gene>
    <name evidence="2" type="ORF">PCOR1329_LOCUS55765</name>
</gene>
<feature type="compositionally biased region" description="Low complexity" evidence="1">
    <location>
        <begin position="405"/>
        <end position="418"/>
    </location>
</feature>
<evidence type="ECO:0000313" key="3">
    <source>
        <dbReference type="Proteomes" id="UP001189429"/>
    </source>
</evidence>
<evidence type="ECO:0000313" key="2">
    <source>
        <dbReference type="EMBL" id="CAK0869409.1"/>
    </source>
</evidence>
<dbReference type="PANTHER" id="PTHR48148:SF3">
    <property type="entry name" value="KERATINOCYTE PROLINE-RICH PROTEIN"/>
    <property type="match status" value="1"/>
</dbReference>
<keyword evidence="3" id="KW-1185">Reference proteome</keyword>
<dbReference type="Proteomes" id="UP001189429">
    <property type="component" value="Unassembled WGS sequence"/>
</dbReference>
<comment type="caution">
    <text evidence="2">The sequence shown here is derived from an EMBL/GenBank/DDBJ whole genome shotgun (WGS) entry which is preliminary data.</text>
</comment>
<feature type="region of interest" description="Disordered" evidence="1">
    <location>
        <begin position="450"/>
        <end position="483"/>
    </location>
</feature>
<organism evidence="2 3">
    <name type="scientific">Prorocentrum cordatum</name>
    <dbReference type="NCBI Taxonomy" id="2364126"/>
    <lineage>
        <taxon>Eukaryota</taxon>
        <taxon>Sar</taxon>
        <taxon>Alveolata</taxon>
        <taxon>Dinophyceae</taxon>
        <taxon>Prorocentrales</taxon>
        <taxon>Prorocentraceae</taxon>
        <taxon>Prorocentrum</taxon>
    </lineage>
</organism>
<feature type="compositionally biased region" description="Pro residues" evidence="1">
    <location>
        <begin position="388"/>
        <end position="404"/>
    </location>
</feature>
<proteinExistence type="predicted"/>
<feature type="region of interest" description="Disordered" evidence="1">
    <location>
        <begin position="372"/>
        <end position="435"/>
    </location>
</feature>
<feature type="compositionally biased region" description="Pro residues" evidence="1">
    <location>
        <begin position="419"/>
        <end position="433"/>
    </location>
</feature>
<sequence length="886" mass="93120">MLTWRSPPGLDGASERALDVGSPQEDLLGGMRGTRRPRAALPAAPLGGPAAAALLACLFALGAGAGPLAGRRPAPRGARGGVSLALVGQAFVHLSAEDAGMMVEDHMLVLERGTTLEDLHRIERVYAETSTLRLYSGLQFSHPEGATVASLPPTDDILTEHDAMEAAQFARFTRPVKSAEPAGSTVLAMEEGCGDFDMGDKIELSSEEGHYEMNMITSITASAADGDCEFHLAYPLRGEHSATSAVSKMVPKDALLLHTPAPTPVPPPTPKAPAASIVVSNVGFGGLGSPDIERLQSACREKIAAAAGVDAAEVAVVLAQGSVLVDVFSSELDSNYTVKVDYRCDAPCPTEAKFLHESVGFALDQMPYPTPLPSPPSYPTPWSSASPHPTPHPSPTPYPTPSPTTPYSTMHHSTTPYMAPRPSPTPSPIPPPMAYLFDGALVQEGNAVPQPVALSDAPPQPDARRDASTQHDADGVEHHAADQQRRNELYHLVHHDWANPHSLRCHLDASPACAAAAPWTAPGTQGMLKADRCVLARALGSVAIHLVEEPASPSLALRAVLLLHAEGSWLQFDLPGDRVGSTDAYFDALRATARDVAAEFSALVDILQVTLWDSTAVKPSMMAICMDSDLTMASPHLHAHQCQVRQDFRMHSCAIGSTLRNSTRGPFDPWLGGYADSLGPHQLEVPPFMGISAEDSSSALFADICDTIDGPSEAPGLLPGSSQNQSRTDASSGFNLFAPAIPRLGVRAVAAAPGPAAARTSPAELYLHSHLRSCAASASGATSTSSSPLGDGMPQAMWPQAPAAVAAPINRILRMVWPAMSTTLDAAYFCARPLPGLLIDAMSWAPPALASACLAEYVHAVLGQAIPSAIHPILFSVPLLEFVVPL</sequence>
<feature type="region of interest" description="Disordered" evidence="1">
    <location>
        <begin position="1"/>
        <end position="32"/>
    </location>
</feature>